<dbReference type="eggNOG" id="KOG1978">
    <property type="taxonomic scope" value="Eukaryota"/>
</dbReference>
<comment type="caution">
    <text evidence="4">The sequence shown here is derived from an EMBL/GenBank/DDBJ whole genome shotgun (WGS) entry which is preliminary data.</text>
</comment>
<dbReference type="GO" id="GO:0030983">
    <property type="term" value="F:mismatched DNA binding"/>
    <property type="evidence" value="ECO:0007669"/>
    <property type="project" value="InterPro"/>
</dbReference>
<keyword evidence="2" id="KW-0227">DNA damage</keyword>
<proteinExistence type="inferred from homology"/>
<organism evidence="4 5">
    <name type="scientific">Coccomyxa subellipsoidea (strain C-169)</name>
    <name type="common">Green microalga</name>
    <dbReference type="NCBI Taxonomy" id="574566"/>
    <lineage>
        <taxon>Eukaryota</taxon>
        <taxon>Viridiplantae</taxon>
        <taxon>Chlorophyta</taxon>
        <taxon>core chlorophytes</taxon>
        <taxon>Trebouxiophyceae</taxon>
        <taxon>Trebouxiophyceae incertae sedis</taxon>
        <taxon>Coccomyxaceae</taxon>
        <taxon>Coccomyxa</taxon>
        <taxon>Coccomyxa subellipsoidea</taxon>
    </lineage>
</organism>
<comment type="similarity">
    <text evidence="1">Belongs to the DNA mismatch repair MutL/HexB family.</text>
</comment>
<dbReference type="KEGG" id="csl:COCSUDRAFT_12683"/>
<accession>I0Z5P4</accession>
<feature type="domain" description="DNA mismatch repair protein S5" evidence="3">
    <location>
        <begin position="217"/>
        <end position="349"/>
    </location>
</feature>
<dbReference type="InterPro" id="IPR014762">
    <property type="entry name" value="DNA_mismatch_repair_CS"/>
</dbReference>
<dbReference type="PANTHER" id="PTHR10073:SF52">
    <property type="entry name" value="MISMATCH REPAIR ENDONUCLEASE PMS2"/>
    <property type="match status" value="1"/>
</dbReference>
<dbReference type="GO" id="GO:0005524">
    <property type="term" value="F:ATP binding"/>
    <property type="evidence" value="ECO:0007669"/>
    <property type="project" value="InterPro"/>
</dbReference>
<dbReference type="PROSITE" id="PS00058">
    <property type="entry name" value="DNA_MISMATCH_REPAIR_1"/>
    <property type="match status" value="1"/>
</dbReference>
<keyword evidence="5" id="KW-1185">Reference proteome</keyword>
<dbReference type="OrthoDB" id="10254304at2759"/>
<dbReference type="SMART" id="SM01340">
    <property type="entry name" value="DNA_mis_repair"/>
    <property type="match status" value="1"/>
</dbReference>
<dbReference type="FunFam" id="3.30.565.10:FF:000014">
    <property type="entry name" value="Mismatch repair endonuclease pms1, putative"/>
    <property type="match status" value="1"/>
</dbReference>
<dbReference type="AlphaFoldDB" id="I0Z5P4"/>
<dbReference type="RefSeq" id="XP_005650507.1">
    <property type="nucleotide sequence ID" value="XM_005650450.1"/>
</dbReference>
<evidence type="ECO:0000259" key="3">
    <source>
        <dbReference type="SMART" id="SM01340"/>
    </source>
</evidence>
<dbReference type="InterPro" id="IPR020568">
    <property type="entry name" value="Ribosomal_Su5_D2-typ_SF"/>
</dbReference>
<dbReference type="InterPro" id="IPR036890">
    <property type="entry name" value="HATPase_C_sf"/>
</dbReference>
<evidence type="ECO:0000313" key="4">
    <source>
        <dbReference type="EMBL" id="EIE25963.1"/>
    </source>
</evidence>
<sequence>MARPIAPVPAATVHRIASGQVILDLATAVKELLENALDAGATNIEIKLKEYGSELIEVADNGCGISNENYRALTLKYHTSKLTSFADLQELSSFGFRGEALSSLCAVAEVTVSTRTEDSTTGTRIAYDKNGSILSTAAVARAKGTTVAVKELFKPLPVRFKELRRHLKREFAKLLTLLQAYAIISTGVRIICTNQVGTGPRTRIISTQGLASMRDNIVTVFGSRTAEALIPLDEASTNEISMHGCASTLHGHMEGRCSCMSSASNGRCFLRFVSRASASFGKLAGERHYFFLNGRPTYRTYTSCGNAANVRPTAFVDIRLPKDSYDINVTPDKRKALIHQEQALLEAFQKVHAPFTI</sequence>
<dbReference type="STRING" id="574566.I0Z5P4"/>
<dbReference type="GO" id="GO:0032389">
    <property type="term" value="C:MutLalpha complex"/>
    <property type="evidence" value="ECO:0007669"/>
    <property type="project" value="TreeGrafter"/>
</dbReference>
<name>I0Z5P4_COCSC</name>
<dbReference type="PANTHER" id="PTHR10073">
    <property type="entry name" value="DNA MISMATCH REPAIR PROTEIN MLH, PMS, MUTL"/>
    <property type="match status" value="1"/>
</dbReference>
<dbReference type="Gene3D" id="3.30.230.10">
    <property type="match status" value="1"/>
</dbReference>
<gene>
    <name evidence="4" type="ORF">COCSUDRAFT_12683</name>
</gene>
<dbReference type="GeneID" id="17044244"/>
<dbReference type="GO" id="GO:0016887">
    <property type="term" value="F:ATP hydrolysis activity"/>
    <property type="evidence" value="ECO:0007669"/>
    <property type="project" value="InterPro"/>
</dbReference>
<dbReference type="NCBIfam" id="TIGR00585">
    <property type="entry name" value="mutl"/>
    <property type="match status" value="1"/>
</dbReference>
<dbReference type="SUPFAM" id="SSF54211">
    <property type="entry name" value="Ribosomal protein S5 domain 2-like"/>
    <property type="match status" value="1"/>
</dbReference>
<evidence type="ECO:0000256" key="2">
    <source>
        <dbReference type="ARBA" id="ARBA00022763"/>
    </source>
</evidence>
<dbReference type="InterPro" id="IPR014721">
    <property type="entry name" value="Ribsml_uS5_D2-typ_fold_subgr"/>
</dbReference>
<dbReference type="InterPro" id="IPR002099">
    <property type="entry name" value="MutL/Mlh/PMS"/>
</dbReference>
<dbReference type="InterPro" id="IPR013507">
    <property type="entry name" value="DNA_mismatch_S5_2-like"/>
</dbReference>
<dbReference type="SUPFAM" id="SSF55874">
    <property type="entry name" value="ATPase domain of HSP90 chaperone/DNA topoisomerase II/histidine kinase"/>
    <property type="match status" value="1"/>
</dbReference>
<dbReference type="Proteomes" id="UP000007264">
    <property type="component" value="Unassembled WGS sequence"/>
</dbReference>
<dbReference type="InterPro" id="IPR038973">
    <property type="entry name" value="MutL/Mlh/Pms-like"/>
</dbReference>
<dbReference type="GO" id="GO:0006298">
    <property type="term" value="P:mismatch repair"/>
    <property type="evidence" value="ECO:0007669"/>
    <property type="project" value="InterPro"/>
</dbReference>
<evidence type="ECO:0000313" key="5">
    <source>
        <dbReference type="Proteomes" id="UP000007264"/>
    </source>
</evidence>
<dbReference type="Gene3D" id="3.30.565.10">
    <property type="entry name" value="Histidine kinase-like ATPase, C-terminal domain"/>
    <property type="match status" value="1"/>
</dbReference>
<dbReference type="Pfam" id="PF13589">
    <property type="entry name" value="HATPase_c_3"/>
    <property type="match status" value="1"/>
</dbReference>
<protein>
    <submittedName>
        <fullName evidence="4">Nhpms2 complexed with Adp</fullName>
    </submittedName>
</protein>
<reference evidence="4 5" key="1">
    <citation type="journal article" date="2012" name="Genome Biol.">
        <title>The genome of the polar eukaryotic microalga coccomyxa subellipsoidea reveals traits of cold adaptation.</title>
        <authorList>
            <person name="Blanc G."/>
            <person name="Agarkova I."/>
            <person name="Grimwood J."/>
            <person name="Kuo A."/>
            <person name="Brueggeman A."/>
            <person name="Dunigan D."/>
            <person name="Gurnon J."/>
            <person name="Ladunga I."/>
            <person name="Lindquist E."/>
            <person name="Lucas S."/>
            <person name="Pangilinan J."/>
            <person name="Proschold T."/>
            <person name="Salamov A."/>
            <person name="Schmutz J."/>
            <person name="Weeks D."/>
            <person name="Yamada T."/>
            <person name="Claverie J.M."/>
            <person name="Grigoriev I."/>
            <person name="Van Etten J."/>
            <person name="Lomsadze A."/>
            <person name="Borodovsky M."/>
        </authorList>
    </citation>
    <scope>NUCLEOTIDE SEQUENCE [LARGE SCALE GENOMIC DNA]</scope>
    <source>
        <strain evidence="4 5">C-169</strain>
    </source>
</reference>
<dbReference type="CDD" id="cd16926">
    <property type="entry name" value="HATPase_MutL-MLH-PMS-like"/>
    <property type="match status" value="1"/>
</dbReference>
<dbReference type="GO" id="GO:0140664">
    <property type="term" value="F:ATP-dependent DNA damage sensor activity"/>
    <property type="evidence" value="ECO:0007669"/>
    <property type="project" value="InterPro"/>
</dbReference>
<evidence type="ECO:0000256" key="1">
    <source>
        <dbReference type="ARBA" id="ARBA00006082"/>
    </source>
</evidence>
<dbReference type="EMBL" id="AGSI01000003">
    <property type="protein sequence ID" value="EIE25963.1"/>
    <property type="molecule type" value="Genomic_DNA"/>
</dbReference>